<name>A0A8H4ZW88_9HYPO</name>
<evidence type="ECO:0000313" key="3">
    <source>
        <dbReference type="Proteomes" id="UP000573603"/>
    </source>
</evidence>
<feature type="region of interest" description="Disordered" evidence="1">
    <location>
        <begin position="1"/>
        <end position="58"/>
    </location>
</feature>
<dbReference type="EMBL" id="JABEVY010000045">
    <property type="protein sequence ID" value="KAF5253170.1"/>
    <property type="molecule type" value="Genomic_DNA"/>
</dbReference>
<proteinExistence type="predicted"/>
<reference evidence="2 3" key="1">
    <citation type="journal article" date="2020" name="BMC Genomics">
        <title>Correction to: Identification and distribution of gene clusters required for synthesis of sphingolipid metabolism inhibitors in diverse species of the filamentous fungus Fusarium.</title>
        <authorList>
            <person name="Kim H.S."/>
            <person name="Lohmar J.M."/>
            <person name="Busman M."/>
            <person name="Brown D.W."/>
            <person name="Naumann T.A."/>
            <person name="Divon H.H."/>
            <person name="Lysoe E."/>
            <person name="Uhlig S."/>
            <person name="Proctor R.H."/>
        </authorList>
    </citation>
    <scope>NUCLEOTIDE SEQUENCE [LARGE SCALE GENOMIC DNA]</scope>
    <source>
        <strain evidence="2 3">NRRL 25214</strain>
    </source>
</reference>
<organism evidence="2 3">
    <name type="scientific">Fusarium anthophilum</name>
    <dbReference type="NCBI Taxonomy" id="48485"/>
    <lineage>
        <taxon>Eukaryota</taxon>
        <taxon>Fungi</taxon>
        <taxon>Dikarya</taxon>
        <taxon>Ascomycota</taxon>
        <taxon>Pezizomycotina</taxon>
        <taxon>Sordariomycetes</taxon>
        <taxon>Hypocreomycetidae</taxon>
        <taxon>Hypocreales</taxon>
        <taxon>Nectriaceae</taxon>
        <taxon>Fusarium</taxon>
        <taxon>Fusarium fujikuroi species complex</taxon>
    </lineage>
</organism>
<dbReference type="Proteomes" id="UP000573603">
    <property type="component" value="Unassembled WGS sequence"/>
</dbReference>
<keyword evidence="3" id="KW-1185">Reference proteome</keyword>
<comment type="caution">
    <text evidence="2">The sequence shown here is derived from an EMBL/GenBank/DDBJ whole genome shotgun (WGS) entry which is preliminary data.</text>
</comment>
<gene>
    <name evidence="2" type="ORF">FANTH_1924</name>
</gene>
<dbReference type="AlphaFoldDB" id="A0A8H4ZW88"/>
<accession>A0A8H4ZW88</accession>
<sequence length="360" mass="40007">MANDEAISAPPMQSPPPSSFSFPRKSSYSDGVSAEEPSHVVETSIDSDILSEDGTQGAGTAMLTDKSILSIPPSLKDRTQMDSVLEWVQDVQQPGDSRLDLRSLGVGACCAESNQHQRITNLHSPSLPSLADCHQRTMSSHELTHVSSATSSSRQPSIFSYNVDDESELDETSSNDTVTLQSPCLEHLTSMGSGLDRTQNMQHQAFLMSKMVSESHPISICFQLLRTAIDHIQELQQALGLIPMELPERYITQTVPGSKEYIAPSEHKITGYFLLDIDIICVLPKGFADRFRTKAPSIRHMIFDEGGLLETMRKLRIYCQDSEHAQSLPATLRYAAATMYVEFFDCCNEVVSPRNWRYQN</sequence>
<evidence type="ECO:0000313" key="2">
    <source>
        <dbReference type="EMBL" id="KAF5253170.1"/>
    </source>
</evidence>
<feature type="compositionally biased region" description="Low complexity" evidence="1">
    <location>
        <begin position="19"/>
        <end position="29"/>
    </location>
</feature>
<evidence type="ECO:0000256" key="1">
    <source>
        <dbReference type="SAM" id="MobiDB-lite"/>
    </source>
</evidence>
<protein>
    <submittedName>
        <fullName evidence="2">Uncharacterized protein</fullName>
    </submittedName>
</protein>